<dbReference type="EMBL" id="MT742183">
    <property type="protein sequence ID" value="QPG01988.1"/>
    <property type="molecule type" value="Genomic_DNA"/>
</dbReference>
<protein>
    <submittedName>
        <fullName evidence="2">Ubiquinone biosynthesis O-methyltransferase</fullName>
        <ecNumber evidence="2">2.1.1.222</ecNumber>
    </submittedName>
</protein>
<gene>
    <name evidence="2" type="primary">ubiG</name>
    <name evidence="2" type="ORF">WM98B_00135</name>
</gene>
<dbReference type="PANTHER" id="PTHR43464">
    <property type="entry name" value="METHYLTRANSFERASE"/>
    <property type="match status" value="1"/>
</dbReference>
<dbReference type="CDD" id="cd02440">
    <property type="entry name" value="AdoMet_MTases"/>
    <property type="match status" value="1"/>
</dbReference>
<evidence type="ECO:0000259" key="1">
    <source>
        <dbReference type="Pfam" id="PF13649"/>
    </source>
</evidence>
<feature type="domain" description="Methyltransferase" evidence="1">
    <location>
        <begin position="135"/>
        <end position="237"/>
    </location>
</feature>
<dbReference type="Pfam" id="PF13649">
    <property type="entry name" value="Methyltransf_25"/>
    <property type="match status" value="1"/>
</dbReference>
<sequence>MARHPRVFLFRVRLVDGVGAGLQRRWRYDDANLDQPGVLLADPDPARLGAGPAAGLGALGGVLGRVRLRGRSRLIYAVAVQPRALEGRTGLMAAIRARIPRLAVTVTEGAHTMARLSPRLQQMLDALPLRPGLRVLEVGCGPGALARAIAARVAPGQVLGIDRSAHAIEQAMASSGEAIAAGHLSFRQVAAEDFVLGPGEAPFDLIVAVRVGAFDGRHPDAGARAWPRMAAALAPGGRLAIDGVEQMMVAPADMHRAGA</sequence>
<keyword evidence="2" id="KW-0489">Methyltransferase</keyword>
<dbReference type="EC" id="2.1.1.222" evidence="2"/>
<proteinExistence type="predicted"/>
<keyword evidence="2" id="KW-0614">Plasmid</keyword>
<dbReference type="AlphaFoldDB" id="A0A7S9DQL1"/>
<reference evidence="2" key="1">
    <citation type="submission" date="2020-07" db="EMBL/GenBank/DDBJ databases">
        <title>A novel family of multi-drug resistance mega-plasmids in Acinetobacter species.</title>
        <authorList>
            <person name="Ghaly T.M."/>
            <person name="Sajjad A."/>
            <person name="Tetu S.G."/>
            <person name="Gillings M.R."/>
        </authorList>
    </citation>
    <scope>NUCLEOTIDE SEQUENCE</scope>
    <source>
        <strain evidence="2">WM98B</strain>
        <plasmid evidence="2">pWM98B</plasmid>
    </source>
</reference>
<evidence type="ECO:0000313" key="2">
    <source>
        <dbReference type="EMBL" id="QPG01988.1"/>
    </source>
</evidence>
<name>A0A7S9DQL1_ACINO</name>
<keyword evidence="2" id="KW-0830">Ubiquinone</keyword>
<dbReference type="GO" id="GO:0102208">
    <property type="term" value="F:2-polyprenyl-6-hydroxyphenol methylase activity"/>
    <property type="evidence" value="ECO:0007669"/>
    <property type="project" value="UniProtKB-EC"/>
</dbReference>
<dbReference type="PANTHER" id="PTHR43464:SF83">
    <property type="entry name" value="MALONYL-[ACYL-CARRIER PROTEIN] O-METHYLTRANSFERASE"/>
    <property type="match status" value="1"/>
</dbReference>
<keyword evidence="2" id="KW-0808">Transferase</keyword>
<geneLocation type="plasmid" evidence="2">
    <name>pWM98B</name>
</geneLocation>
<accession>A0A7S9DQL1</accession>
<dbReference type="Gene3D" id="3.40.50.150">
    <property type="entry name" value="Vaccinia Virus protein VP39"/>
    <property type="match status" value="1"/>
</dbReference>
<dbReference type="SUPFAM" id="SSF53335">
    <property type="entry name" value="S-adenosyl-L-methionine-dependent methyltransferases"/>
    <property type="match status" value="1"/>
</dbReference>
<dbReference type="GO" id="GO:0032259">
    <property type="term" value="P:methylation"/>
    <property type="evidence" value="ECO:0007669"/>
    <property type="project" value="UniProtKB-KW"/>
</dbReference>
<dbReference type="InterPro" id="IPR041698">
    <property type="entry name" value="Methyltransf_25"/>
</dbReference>
<organism evidence="2">
    <name type="scientific">Acinetobacter nosocomialis</name>
    <dbReference type="NCBI Taxonomy" id="106654"/>
    <lineage>
        <taxon>Bacteria</taxon>
        <taxon>Pseudomonadati</taxon>
        <taxon>Pseudomonadota</taxon>
        <taxon>Gammaproteobacteria</taxon>
        <taxon>Moraxellales</taxon>
        <taxon>Moraxellaceae</taxon>
        <taxon>Acinetobacter</taxon>
        <taxon>Acinetobacter calcoaceticus/baumannii complex</taxon>
    </lineage>
</organism>
<dbReference type="InterPro" id="IPR029063">
    <property type="entry name" value="SAM-dependent_MTases_sf"/>
</dbReference>